<feature type="transmembrane region" description="Helical" evidence="8">
    <location>
        <begin position="206"/>
        <end position="226"/>
    </location>
</feature>
<reference evidence="10 11" key="1">
    <citation type="submission" date="2021-01" db="EMBL/GenBank/DDBJ databases">
        <title>Whole genome shotgun sequence of Actinoplanes humidus NBRC 14915.</title>
        <authorList>
            <person name="Komaki H."/>
            <person name="Tamura T."/>
        </authorList>
    </citation>
    <scope>NUCLEOTIDE SEQUENCE [LARGE SCALE GENOMIC DNA]</scope>
    <source>
        <strain evidence="10 11">NBRC 14915</strain>
    </source>
</reference>
<protein>
    <submittedName>
        <fullName evidence="10">MFS transporter</fullName>
    </submittedName>
</protein>
<comment type="similarity">
    <text evidence="2">Belongs to the major facilitator superfamily. EmrB family.</text>
</comment>
<dbReference type="PANTHER" id="PTHR42718">
    <property type="entry name" value="MAJOR FACILITATOR SUPERFAMILY MULTIDRUG TRANSPORTER MFSC"/>
    <property type="match status" value="1"/>
</dbReference>
<dbReference type="Gene3D" id="1.20.1250.20">
    <property type="entry name" value="MFS general substrate transporter like domains"/>
    <property type="match status" value="2"/>
</dbReference>
<feature type="transmembrane region" description="Helical" evidence="8">
    <location>
        <begin position="333"/>
        <end position="352"/>
    </location>
</feature>
<dbReference type="SUPFAM" id="SSF103473">
    <property type="entry name" value="MFS general substrate transporter"/>
    <property type="match status" value="1"/>
</dbReference>
<keyword evidence="3" id="KW-0813">Transport</keyword>
<evidence type="ECO:0000256" key="3">
    <source>
        <dbReference type="ARBA" id="ARBA00022448"/>
    </source>
</evidence>
<dbReference type="InterPro" id="IPR020846">
    <property type="entry name" value="MFS_dom"/>
</dbReference>
<comment type="caution">
    <text evidence="10">The sequence shown here is derived from an EMBL/GenBank/DDBJ whole genome shotgun (WGS) entry which is preliminary data.</text>
</comment>
<dbReference type="PANTHER" id="PTHR42718:SF9">
    <property type="entry name" value="MAJOR FACILITATOR SUPERFAMILY MULTIDRUG TRANSPORTER MFSC"/>
    <property type="match status" value="1"/>
</dbReference>
<evidence type="ECO:0000313" key="11">
    <source>
        <dbReference type="Proteomes" id="UP000603200"/>
    </source>
</evidence>
<feature type="transmembrane region" description="Helical" evidence="8">
    <location>
        <begin position="358"/>
        <end position="389"/>
    </location>
</feature>
<feature type="transmembrane region" description="Helical" evidence="8">
    <location>
        <begin position="177"/>
        <end position="194"/>
    </location>
</feature>
<dbReference type="EMBL" id="BOMN01000001">
    <property type="protein sequence ID" value="GIE17146.1"/>
    <property type="molecule type" value="Genomic_DNA"/>
</dbReference>
<dbReference type="InterPro" id="IPR011701">
    <property type="entry name" value="MFS"/>
</dbReference>
<evidence type="ECO:0000256" key="1">
    <source>
        <dbReference type="ARBA" id="ARBA00004651"/>
    </source>
</evidence>
<dbReference type="RefSeq" id="WP_203834439.1">
    <property type="nucleotide sequence ID" value="NZ_BAAATV010000001.1"/>
</dbReference>
<evidence type="ECO:0000259" key="9">
    <source>
        <dbReference type="PROSITE" id="PS50850"/>
    </source>
</evidence>
<dbReference type="PROSITE" id="PS50850">
    <property type="entry name" value="MFS"/>
    <property type="match status" value="1"/>
</dbReference>
<feature type="transmembrane region" description="Helical" evidence="8">
    <location>
        <begin position="89"/>
        <end position="108"/>
    </location>
</feature>
<dbReference type="InterPro" id="IPR004638">
    <property type="entry name" value="EmrB-like"/>
</dbReference>
<feature type="transmembrane region" description="Helical" evidence="8">
    <location>
        <begin position="426"/>
        <end position="444"/>
    </location>
</feature>
<feature type="transmembrane region" description="Helical" evidence="8">
    <location>
        <begin position="20"/>
        <end position="45"/>
    </location>
</feature>
<dbReference type="InterPro" id="IPR036259">
    <property type="entry name" value="MFS_trans_sf"/>
</dbReference>
<sequence length="459" mass="48343">MDISLEREPDTDPDHIDRAVWVTAFTIVIGAMAVVFDGTIVSVAIHDLTTQLHTSLSTIQWVSTGYLLAMFVTIPVTAWAQAVLGGKRLWLTALSIFLLGSVLCALSWDPASLIVSRVVQGIGGGIMLPLMTTLIMQATGGRNIGRVMATITLPTALGPIIGPVLGGIILAVADWRWLFLVNVPLCLIGAWLACRNLPTEKPRRGVRLDIAGLALISPGITAVIYGLTTDDLVPVIAGLTLVGAFIAWALRRGTRALIDLRLFRHRPLSSGSLLGFLAGATLYGAMFLLPLYWQDIRGQDALGAGLLLIPQSVGTLLSRSLAGRYTDRFGPRWVALTGFVVVTVATIPFGFVTADTSYVLLLAALLVRGAGMGVAVIPLTGASFIGLAHDEVPHASIISRVAQQVGGSLGTAVIAVVLQNASFGSAFWWAIGFTAVAAPVCLLLPGRPAPALPEASLDL</sequence>
<dbReference type="CDD" id="cd17503">
    <property type="entry name" value="MFS_LmrB_MDR_like"/>
    <property type="match status" value="1"/>
</dbReference>
<gene>
    <name evidence="10" type="ORF">Ahu01nite_002480</name>
</gene>
<feature type="transmembrane region" description="Helical" evidence="8">
    <location>
        <begin position="147"/>
        <end position="171"/>
    </location>
</feature>
<keyword evidence="11" id="KW-1185">Reference proteome</keyword>
<feature type="transmembrane region" description="Helical" evidence="8">
    <location>
        <begin position="401"/>
        <end position="420"/>
    </location>
</feature>
<feature type="transmembrane region" description="Helical" evidence="8">
    <location>
        <begin position="232"/>
        <end position="250"/>
    </location>
</feature>
<evidence type="ECO:0000256" key="8">
    <source>
        <dbReference type="SAM" id="Phobius"/>
    </source>
</evidence>
<feature type="transmembrane region" description="Helical" evidence="8">
    <location>
        <begin position="65"/>
        <end position="84"/>
    </location>
</feature>
<feature type="transmembrane region" description="Helical" evidence="8">
    <location>
        <begin position="114"/>
        <end position="135"/>
    </location>
</feature>
<evidence type="ECO:0000256" key="2">
    <source>
        <dbReference type="ARBA" id="ARBA00008537"/>
    </source>
</evidence>
<name>A0ABQ3ZEY7_9ACTN</name>
<dbReference type="NCBIfam" id="TIGR00711">
    <property type="entry name" value="efflux_EmrB"/>
    <property type="match status" value="1"/>
</dbReference>
<evidence type="ECO:0000256" key="5">
    <source>
        <dbReference type="ARBA" id="ARBA00022692"/>
    </source>
</evidence>
<keyword evidence="7 8" id="KW-0472">Membrane</keyword>
<feature type="transmembrane region" description="Helical" evidence="8">
    <location>
        <begin position="271"/>
        <end position="289"/>
    </location>
</feature>
<evidence type="ECO:0000256" key="6">
    <source>
        <dbReference type="ARBA" id="ARBA00022989"/>
    </source>
</evidence>
<dbReference type="Pfam" id="PF07690">
    <property type="entry name" value="MFS_1"/>
    <property type="match status" value="1"/>
</dbReference>
<keyword evidence="4" id="KW-1003">Cell membrane</keyword>
<organism evidence="10 11">
    <name type="scientific">Winogradskya humida</name>
    <dbReference type="NCBI Taxonomy" id="113566"/>
    <lineage>
        <taxon>Bacteria</taxon>
        <taxon>Bacillati</taxon>
        <taxon>Actinomycetota</taxon>
        <taxon>Actinomycetes</taxon>
        <taxon>Micromonosporales</taxon>
        <taxon>Micromonosporaceae</taxon>
        <taxon>Winogradskya</taxon>
    </lineage>
</organism>
<evidence type="ECO:0000256" key="4">
    <source>
        <dbReference type="ARBA" id="ARBA00022475"/>
    </source>
</evidence>
<evidence type="ECO:0000256" key="7">
    <source>
        <dbReference type="ARBA" id="ARBA00023136"/>
    </source>
</evidence>
<dbReference type="Proteomes" id="UP000603200">
    <property type="component" value="Unassembled WGS sequence"/>
</dbReference>
<keyword evidence="6 8" id="KW-1133">Transmembrane helix</keyword>
<evidence type="ECO:0000313" key="10">
    <source>
        <dbReference type="EMBL" id="GIE17146.1"/>
    </source>
</evidence>
<accession>A0ABQ3ZEY7</accession>
<feature type="domain" description="Major facilitator superfamily (MFS) profile" evidence="9">
    <location>
        <begin position="23"/>
        <end position="449"/>
    </location>
</feature>
<comment type="subcellular location">
    <subcellularLocation>
        <location evidence="1">Cell membrane</location>
        <topology evidence="1">Multi-pass membrane protein</topology>
    </subcellularLocation>
</comment>
<proteinExistence type="inferred from homology"/>
<keyword evidence="5 8" id="KW-0812">Transmembrane</keyword>